<gene>
    <name evidence="2" type="ORF">PSFLO_05021</name>
</gene>
<dbReference type="EMBL" id="OOIP01000015">
    <property type="protein sequence ID" value="SPO39540.1"/>
    <property type="molecule type" value="Genomic_DNA"/>
</dbReference>
<feature type="region of interest" description="Disordered" evidence="1">
    <location>
        <begin position="27"/>
        <end position="47"/>
    </location>
</feature>
<proteinExistence type="predicted"/>
<evidence type="ECO:0000256" key="1">
    <source>
        <dbReference type="SAM" id="MobiDB-lite"/>
    </source>
</evidence>
<feature type="compositionally biased region" description="Polar residues" evidence="1">
    <location>
        <begin position="326"/>
        <end position="336"/>
    </location>
</feature>
<feature type="region of interest" description="Disordered" evidence="1">
    <location>
        <begin position="324"/>
        <end position="358"/>
    </location>
</feature>
<feature type="region of interest" description="Disordered" evidence="1">
    <location>
        <begin position="236"/>
        <end position="291"/>
    </location>
</feature>
<evidence type="ECO:0000313" key="3">
    <source>
        <dbReference type="Proteomes" id="UP000323386"/>
    </source>
</evidence>
<feature type="compositionally biased region" description="Basic residues" evidence="1">
    <location>
        <begin position="261"/>
        <end position="271"/>
    </location>
</feature>
<accession>A0A5C3F5X6</accession>
<feature type="compositionally biased region" description="Polar residues" evidence="1">
    <location>
        <begin position="344"/>
        <end position="358"/>
    </location>
</feature>
<dbReference type="Proteomes" id="UP000323386">
    <property type="component" value="Unassembled WGS sequence"/>
</dbReference>
<reference evidence="2 3" key="1">
    <citation type="submission" date="2018-03" db="EMBL/GenBank/DDBJ databases">
        <authorList>
            <person name="Guldener U."/>
        </authorList>
    </citation>
    <scope>NUCLEOTIDE SEQUENCE [LARGE SCALE GENOMIC DNA]</scope>
    <source>
        <strain evidence="2 3">DAOM196992</strain>
    </source>
</reference>
<feature type="compositionally biased region" description="Basic residues" evidence="1">
    <location>
        <begin position="34"/>
        <end position="43"/>
    </location>
</feature>
<dbReference type="AlphaFoldDB" id="A0A5C3F5X6"/>
<organism evidence="2 3">
    <name type="scientific">Pseudozyma flocculosa</name>
    <dbReference type="NCBI Taxonomy" id="84751"/>
    <lineage>
        <taxon>Eukaryota</taxon>
        <taxon>Fungi</taxon>
        <taxon>Dikarya</taxon>
        <taxon>Basidiomycota</taxon>
        <taxon>Ustilaginomycotina</taxon>
        <taxon>Ustilaginomycetes</taxon>
        <taxon>Ustilaginales</taxon>
        <taxon>Ustilaginaceae</taxon>
        <taxon>Pseudozyma</taxon>
    </lineage>
</organism>
<sequence>MAWHGGAALVNITIASQVLSPTSVHFHPDWNQAKGRRRRHRPTRATPAPRIGCRIRAVSFLVRVEASGGLTFSSLLSLPSWAGGHIVSSSSSSSAAQRNETLAFSLAPEISDCQHVCVHGAHREARQAGRQASKRWNGGRREAARRVWCGAGRRAQAPGLGAAPCIPTNKQAASKQGGGYRARPAWMRAPPAHPPPYLPLGTILSMNQRPSVALRGPNQRTATQTMSNLPIDKAPAHARVHPGSPAEPFTVPLSRGQGTGSKHRKQRRAKNGGREKKPELSVGRFGVEGRRRADASEAKRWSAAAPHRNAALCHAVRQQARKLLSHTGTRVSTDSYLTIEGDASTPSLNQGQQEGEQK</sequence>
<protein>
    <submittedName>
        <fullName evidence="2">Uncharacterized protein</fullName>
    </submittedName>
</protein>
<evidence type="ECO:0000313" key="2">
    <source>
        <dbReference type="EMBL" id="SPO39540.1"/>
    </source>
</evidence>
<name>A0A5C3F5X6_9BASI</name>
<keyword evidence="3" id="KW-1185">Reference proteome</keyword>